<evidence type="ECO:0000259" key="28">
    <source>
        <dbReference type="PROSITE" id="PS50835"/>
    </source>
</evidence>
<dbReference type="InParanoid" id="A0A674E3U7"/>
<evidence type="ECO:0000256" key="11">
    <source>
        <dbReference type="ARBA" id="ARBA00022889"/>
    </source>
</evidence>
<dbReference type="PANTHER" id="PTHR24051:SF10">
    <property type="entry name" value="RECEPTOR-TYPE TYROSINE-PROTEIN PHOSPHATASE U-RELATED"/>
    <property type="match status" value="1"/>
</dbReference>
<dbReference type="InterPro" id="IPR000387">
    <property type="entry name" value="Tyr_Pase_dom"/>
</dbReference>
<feature type="domain" description="Fibronectin type-III" evidence="29">
    <location>
        <begin position="396"/>
        <end position="497"/>
    </location>
</feature>
<dbReference type="FunFam" id="2.60.40.10:FF:000019">
    <property type="entry name" value="receptor-type tyrosine-protein phosphatase kappa isoform X2"/>
    <property type="match status" value="1"/>
</dbReference>
<evidence type="ECO:0000256" key="21">
    <source>
        <dbReference type="ARBA" id="ARBA00073602"/>
    </source>
</evidence>
<evidence type="ECO:0000313" key="30">
    <source>
        <dbReference type="Ensembl" id="ENSSTUP00000102648.1"/>
    </source>
</evidence>
<dbReference type="InterPro" id="IPR000998">
    <property type="entry name" value="MAM_dom"/>
</dbReference>
<evidence type="ECO:0000256" key="12">
    <source>
        <dbReference type="ARBA" id="ARBA00022912"/>
    </source>
</evidence>
<name>A0A674E3U7_SALTR</name>
<dbReference type="InterPro" id="IPR003595">
    <property type="entry name" value="Tyr_Pase_cat"/>
</dbReference>
<keyword evidence="16" id="KW-1015">Disulfide bond</keyword>
<dbReference type="InterPro" id="IPR013320">
    <property type="entry name" value="ConA-like_dom_sf"/>
</dbReference>
<dbReference type="OMA" id="ESCPESC"/>
<feature type="domain" description="Ig-like" evidence="28">
    <location>
        <begin position="200"/>
        <end position="285"/>
    </location>
</feature>
<dbReference type="InterPro" id="IPR000242">
    <property type="entry name" value="PTP_cat"/>
</dbReference>
<dbReference type="SUPFAM" id="SSF52799">
    <property type="entry name" value="(Phosphotyrosine protein) phosphatases II"/>
    <property type="match status" value="1"/>
</dbReference>
<evidence type="ECO:0000256" key="4">
    <source>
        <dbReference type="ARBA" id="ARBA00013064"/>
    </source>
</evidence>
<evidence type="ECO:0000256" key="22">
    <source>
        <dbReference type="ARBA" id="ARBA00083361"/>
    </source>
</evidence>
<dbReference type="Gene3D" id="3.90.190.10">
    <property type="entry name" value="Protein tyrosine phosphatase superfamily"/>
    <property type="match status" value="1"/>
</dbReference>
<evidence type="ECO:0000256" key="7">
    <source>
        <dbReference type="ARBA" id="ARBA00022729"/>
    </source>
</evidence>
<feature type="domain" description="Tyrosine-protein phosphatase" evidence="25">
    <location>
        <begin position="871"/>
        <end position="1110"/>
    </location>
</feature>
<feature type="domain" description="Tyrosine specific protein phosphatases" evidence="26">
    <location>
        <begin position="1022"/>
        <end position="1059"/>
    </location>
</feature>
<dbReference type="InterPro" id="IPR003599">
    <property type="entry name" value="Ig_sub"/>
</dbReference>
<evidence type="ECO:0000259" key="27">
    <source>
        <dbReference type="PROSITE" id="PS50060"/>
    </source>
</evidence>
<evidence type="ECO:0000259" key="26">
    <source>
        <dbReference type="PROSITE" id="PS50056"/>
    </source>
</evidence>
<keyword evidence="7" id="KW-0732">Signal</keyword>
<dbReference type="Pfam" id="PF00102">
    <property type="entry name" value="Y_phosphatase"/>
    <property type="match status" value="1"/>
</dbReference>
<keyword evidence="18" id="KW-0325">Glycoprotein</keyword>
<dbReference type="AlphaFoldDB" id="A0A674E3U7"/>
<dbReference type="SMART" id="SM00060">
    <property type="entry name" value="FN3"/>
    <property type="match status" value="3"/>
</dbReference>
<dbReference type="SMART" id="SM00137">
    <property type="entry name" value="MAM"/>
    <property type="match status" value="1"/>
</dbReference>
<dbReference type="Pfam" id="PF00629">
    <property type="entry name" value="MAM"/>
    <property type="match status" value="1"/>
</dbReference>
<dbReference type="GeneTree" id="ENSGT00940000157151"/>
<dbReference type="GO" id="GO:0070161">
    <property type="term" value="C:anchoring junction"/>
    <property type="evidence" value="ECO:0007669"/>
    <property type="project" value="UniProtKB-SubCell"/>
</dbReference>
<dbReference type="SUPFAM" id="SSF49265">
    <property type="entry name" value="Fibronectin type III"/>
    <property type="match status" value="2"/>
</dbReference>
<dbReference type="SUPFAM" id="SSF48726">
    <property type="entry name" value="Immunoglobulin"/>
    <property type="match status" value="1"/>
</dbReference>
<dbReference type="FunFam" id="2.60.40.10:FF:000009">
    <property type="entry name" value="receptor-type tyrosine-protein phosphatase U isoform X1"/>
    <property type="match status" value="1"/>
</dbReference>
<comment type="subcellular location">
    <subcellularLocation>
        <location evidence="2">Cell junction</location>
    </subcellularLocation>
    <subcellularLocation>
        <location evidence="1">Cell membrane</location>
        <topology evidence="1">Single-pass type I membrane protein</topology>
    </subcellularLocation>
</comment>
<dbReference type="SMART" id="SM00404">
    <property type="entry name" value="PTPc_motif"/>
    <property type="match status" value="1"/>
</dbReference>
<accession>A0A674E3U7</accession>
<dbReference type="PROSITE" id="PS50055">
    <property type="entry name" value="TYR_PHOSPHATASE_PTP"/>
    <property type="match status" value="1"/>
</dbReference>
<evidence type="ECO:0000256" key="19">
    <source>
        <dbReference type="ARBA" id="ARBA00023319"/>
    </source>
</evidence>
<dbReference type="InterPro" id="IPR013783">
    <property type="entry name" value="Ig-like_fold"/>
</dbReference>
<dbReference type="GO" id="GO:0030154">
    <property type="term" value="P:cell differentiation"/>
    <property type="evidence" value="ECO:0007669"/>
    <property type="project" value="UniProtKB-KW"/>
</dbReference>
<dbReference type="GO" id="GO:0005886">
    <property type="term" value="C:plasma membrane"/>
    <property type="evidence" value="ECO:0007669"/>
    <property type="project" value="UniProtKB-SubCell"/>
</dbReference>
<evidence type="ECO:0000256" key="9">
    <source>
        <dbReference type="ARBA" id="ARBA00022782"/>
    </source>
</evidence>
<evidence type="ECO:0000256" key="17">
    <source>
        <dbReference type="ARBA" id="ARBA00023170"/>
    </source>
</evidence>
<evidence type="ECO:0000256" key="1">
    <source>
        <dbReference type="ARBA" id="ARBA00004251"/>
    </source>
</evidence>
<evidence type="ECO:0000256" key="10">
    <source>
        <dbReference type="ARBA" id="ARBA00022801"/>
    </source>
</evidence>
<sequence length="1133" mass="127421">VRGAGVEYRLHCGWLLLIDVWVEWEMDAGWLSGISAGCTFDEDSEPSLCDFTQGEEDDFDWQLFRTHNSPYASFDLLRGSYLLVNSSQHAAGHRAQLLLQTLSENDTHCVQFSYFLYSRDGHSPGALRAYVRVNGGPLGSPVWNTSGSHGRQWHQVELAVSTFWPNEYQVLIESTVSRERQGYIAIDDIMLLTYPCYKAPHFSRLGDEEVNAGQNATFQCVASGRASEAEKFLLERHSGDVTSTALVKHLSHRRFVASLHVDSVQCNNQDLYRCVTQSSRGSGVSNFAELIVKVPPSPIAPPQLLRAGSTYLIIQLNTNSILGDGPIIRKEIEYRASQSPWSEVHGVNMVTYKLWHLDPDTEYHISVLLTRPGEGGTGPPGPPLVCRTKCAEPTRALRSLTASEIQSRQLTLQWETLAYNLTRCHTYSVSLCYRYATTGGGGGHNTTVRECLAVEHNASRFTLRDLPAYHSIQVRLALANPEGKKEGREVTFQTEEDIPGGITPESLTFTPLEDMIFLKWEEPVEPNGLITQYEVRIISQLRERQTLSLLLEKEIHPWSPMFDHGDMLSPLSETESTITVLLRPALGRGSPISTYQVVVKEESGWKVKRELGVQDCYPLPMSHGEAQARGTPHYYTAELLPSSLPEASPFTVGDNHTYNGYWNTPLDPRKSYLVYFQAMSNFRGESRINCIRIARKAACKDHRRALEVSQHSEEMGLILGVCAGGLVVLILLLGVIIIIIRKGKPVNINKTPITYRQEKSHMGSMEHSFTDQSTLQEDERVALSAARMAHTCSMRGEQCSSVNESSSLLGGSPRRQCGRKGSPYHTGQVHPAVRVADLLQHINQMKTAEGYGFKQEYESFFDGWDCTKKKDKTKGRHETLMGYNRHRVKLHPLLGDPNSDYINAKYIDMVDVMVLPLCPTGPKQETVYDFWRMVWQENCFSIVMITKLVEIGRVKCCKYWPDESEIYGDIKITLLKLETLSEYTVRTYALERMGYSAKHEVRQFHFTSWPEHGVPYHATGLLAFIRRVKASTPPDVGPVVVHCSVGAGRTGCYIVLDVMLDMAECEGVTEVNGLEQYIFMHDAILEACLCGETAILVNEFALIYKDLLRVDSQSNSSQLRDESQYFNRIPDIM</sequence>
<keyword evidence="10" id="KW-0378">Hydrolase</keyword>
<dbReference type="PRINTS" id="PR00020">
    <property type="entry name" value="MAMDOMAIN"/>
</dbReference>
<comment type="catalytic activity">
    <reaction evidence="20">
        <text>O-phospho-L-tyrosyl-[protein] + H2O = L-tyrosyl-[protein] + phosphate</text>
        <dbReference type="Rhea" id="RHEA:10684"/>
        <dbReference type="Rhea" id="RHEA-COMP:10136"/>
        <dbReference type="Rhea" id="RHEA-COMP:20101"/>
        <dbReference type="ChEBI" id="CHEBI:15377"/>
        <dbReference type="ChEBI" id="CHEBI:43474"/>
        <dbReference type="ChEBI" id="CHEBI:46858"/>
        <dbReference type="ChEBI" id="CHEBI:61978"/>
        <dbReference type="EC" id="3.1.3.48"/>
    </reaction>
</comment>
<keyword evidence="15 24" id="KW-0472">Membrane</keyword>
<evidence type="ECO:0000313" key="31">
    <source>
        <dbReference type="Proteomes" id="UP000472277"/>
    </source>
</evidence>
<keyword evidence="17" id="KW-0675">Receptor</keyword>
<evidence type="ECO:0000256" key="16">
    <source>
        <dbReference type="ARBA" id="ARBA00023157"/>
    </source>
</evidence>
<dbReference type="PROSITE" id="PS00383">
    <property type="entry name" value="TYR_PHOSPHATASE_1"/>
    <property type="match status" value="1"/>
</dbReference>
<feature type="region of interest" description="Disordered" evidence="23">
    <location>
        <begin position="802"/>
        <end position="826"/>
    </location>
</feature>
<dbReference type="SMART" id="SM00409">
    <property type="entry name" value="IG"/>
    <property type="match status" value="1"/>
</dbReference>
<evidence type="ECO:0000256" key="20">
    <source>
        <dbReference type="ARBA" id="ARBA00051722"/>
    </source>
</evidence>
<reference evidence="30" key="2">
    <citation type="submission" date="2025-09" db="UniProtKB">
        <authorList>
            <consortium name="Ensembl"/>
        </authorList>
    </citation>
    <scope>IDENTIFICATION</scope>
</reference>
<evidence type="ECO:0000256" key="2">
    <source>
        <dbReference type="ARBA" id="ARBA00004282"/>
    </source>
</evidence>
<evidence type="ECO:0000256" key="13">
    <source>
        <dbReference type="ARBA" id="ARBA00022949"/>
    </source>
</evidence>
<feature type="domain" description="MAM" evidence="27">
    <location>
        <begin position="36"/>
        <end position="198"/>
    </location>
</feature>
<dbReference type="FunFam" id="2.60.120.200:FF:000022">
    <property type="entry name" value="receptor-type tyrosine-protein phosphatase U isoform X2"/>
    <property type="match status" value="1"/>
</dbReference>
<dbReference type="GO" id="GO:0007155">
    <property type="term" value="P:cell adhesion"/>
    <property type="evidence" value="ECO:0007669"/>
    <property type="project" value="UniProtKB-KW"/>
</dbReference>
<dbReference type="Gene3D" id="2.60.120.200">
    <property type="match status" value="1"/>
</dbReference>
<dbReference type="PROSITE" id="PS00740">
    <property type="entry name" value="MAM_1"/>
    <property type="match status" value="1"/>
</dbReference>
<organism evidence="30 31">
    <name type="scientific">Salmo trutta</name>
    <name type="common">Brown trout</name>
    <dbReference type="NCBI Taxonomy" id="8032"/>
    <lineage>
        <taxon>Eukaryota</taxon>
        <taxon>Metazoa</taxon>
        <taxon>Chordata</taxon>
        <taxon>Craniata</taxon>
        <taxon>Vertebrata</taxon>
        <taxon>Euteleostomi</taxon>
        <taxon>Actinopterygii</taxon>
        <taxon>Neopterygii</taxon>
        <taxon>Teleostei</taxon>
        <taxon>Protacanthopterygii</taxon>
        <taxon>Salmoniformes</taxon>
        <taxon>Salmonidae</taxon>
        <taxon>Salmoninae</taxon>
        <taxon>Salmo</taxon>
    </lineage>
</organism>
<dbReference type="InterPro" id="IPR003961">
    <property type="entry name" value="FN3_dom"/>
</dbReference>
<feature type="domain" description="Fibronectin type-III" evidence="29">
    <location>
        <begin position="298"/>
        <end position="391"/>
    </location>
</feature>
<keyword evidence="31" id="KW-1185">Reference proteome</keyword>
<dbReference type="Pfam" id="PF00047">
    <property type="entry name" value="ig"/>
    <property type="match status" value="1"/>
</dbReference>
<dbReference type="InterPro" id="IPR029021">
    <property type="entry name" value="Prot-tyrosine_phosphatase-like"/>
</dbReference>
<dbReference type="Gene3D" id="2.60.40.10">
    <property type="entry name" value="Immunoglobulins"/>
    <property type="match status" value="4"/>
</dbReference>
<dbReference type="InterPro" id="IPR057598">
    <property type="entry name" value="Fn3_PTPRU"/>
</dbReference>
<protein>
    <recommendedName>
        <fullName evidence="21">Receptor-type tyrosine-protein phosphatase U</fullName>
        <ecNumber evidence="4">3.1.3.48</ecNumber>
    </recommendedName>
    <alternativeName>
        <fullName evidence="22">Receptor-type protein-tyrosine phosphatase psi</fullName>
    </alternativeName>
</protein>
<evidence type="ECO:0000256" key="8">
    <source>
        <dbReference type="ARBA" id="ARBA00022737"/>
    </source>
</evidence>
<dbReference type="InterPro" id="IPR036116">
    <property type="entry name" value="FN3_sf"/>
</dbReference>
<evidence type="ECO:0000259" key="25">
    <source>
        <dbReference type="PROSITE" id="PS50055"/>
    </source>
</evidence>
<keyword evidence="12" id="KW-0904">Protein phosphatase</keyword>
<dbReference type="PROSITE" id="PS50060">
    <property type="entry name" value="MAM_2"/>
    <property type="match status" value="1"/>
</dbReference>
<keyword evidence="19" id="KW-0393">Immunoglobulin domain</keyword>
<dbReference type="PROSITE" id="PS50056">
    <property type="entry name" value="TYR_PHOSPHATASE_2"/>
    <property type="match status" value="1"/>
</dbReference>
<dbReference type="FunFam" id="2.60.40.10:FF:000025">
    <property type="entry name" value="receptor-type tyrosine-protein phosphatase U isoform X2"/>
    <property type="match status" value="1"/>
</dbReference>
<dbReference type="InterPro" id="IPR016130">
    <property type="entry name" value="Tyr_Pase_AS"/>
</dbReference>
<evidence type="ECO:0000256" key="24">
    <source>
        <dbReference type="SAM" id="Phobius"/>
    </source>
</evidence>
<evidence type="ECO:0000256" key="5">
    <source>
        <dbReference type="ARBA" id="ARBA00022475"/>
    </source>
</evidence>
<dbReference type="EC" id="3.1.3.48" evidence="4"/>
<comment type="similarity">
    <text evidence="3">Belongs to the protein-tyrosine phosphatase family. Receptor class 2B subfamily.</text>
</comment>
<evidence type="ECO:0000256" key="23">
    <source>
        <dbReference type="SAM" id="MobiDB-lite"/>
    </source>
</evidence>
<dbReference type="SMART" id="SM00194">
    <property type="entry name" value="PTPc"/>
    <property type="match status" value="1"/>
</dbReference>
<feature type="transmembrane region" description="Helical" evidence="24">
    <location>
        <begin position="717"/>
        <end position="740"/>
    </location>
</feature>
<evidence type="ECO:0000256" key="18">
    <source>
        <dbReference type="ARBA" id="ARBA00023180"/>
    </source>
</evidence>
<dbReference type="Pfam" id="PF23144">
    <property type="entry name" value="Fn3_PTPRU"/>
    <property type="match status" value="1"/>
</dbReference>
<keyword evidence="6 24" id="KW-0812">Transmembrane</keyword>
<dbReference type="InterPro" id="IPR013151">
    <property type="entry name" value="Immunoglobulin_dom"/>
</dbReference>
<reference evidence="30" key="1">
    <citation type="submission" date="2025-08" db="UniProtKB">
        <authorList>
            <consortium name="Ensembl"/>
        </authorList>
    </citation>
    <scope>IDENTIFICATION</scope>
</reference>
<dbReference type="CDD" id="cd06263">
    <property type="entry name" value="MAM"/>
    <property type="match status" value="1"/>
</dbReference>
<dbReference type="GO" id="GO:0004725">
    <property type="term" value="F:protein tyrosine phosphatase activity"/>
    <property type="evidence" value="ECO:0007669"/>
    <property type="project" value="UniProtKB-EC"/>
</dbReference>
<dbReference type="PROSITE" id="PS50835">
    <property type="entry name" value="IG_LIKE"/>
    <property type="match status" value="1"/>
</dbReference>
<dbReference type="PANTHER" id="PTHR24051">
    <property type="entry name" value="SUSHI DOMAIN-CONTAINING PROTEIN 1"/>
    <property type="match status" value="1"/>
</dbReference>
<keyword evidence="13" id="KW-0965">Cell junction</keyword>
<evidence type="ECO:0000259" key="29">
    <source>
        <dbReference type="PROSITE" id="PS50853"/>
    </source>
</evidence>
<evidence type="ECO:0000256" key="15">
    <source>
        <dbReference type="ARBA" id="ARBA00023136"/>
    </source>
</evidence>
<dbReference type="PRINTS" id="PR00700">
    <property type="entry name" value="PRTYPHPHTASE"/>
</dbReference>
<evidence type="ECO:0000256" key="6">
    <source>
        <dbReference type="ARBA" id="ARBA00022692"/>
    </source>
</evidence>
<dbReference type="InterPro" id="IPR036179">
    <property type="entry name" value="Ig-like_dom_sf"/>
</dbReference>
<dbReference type="CDD" id="cd00063">
    <property type="entry name" value="FN3"/>
    <property type="match status" value="1"/>
</dbReference>
<keyword evidence="11" id="KW-0130">Cell adhesion</keyword>
<dbReference type="InterPro" id="IPR007110">
    <property type="entry name" value="Ig-like_dom"/>
</dbReference>
<keyword evidence="8" id="KW-0677">Repeat</keyword>
<dbReference type="PROSITE" id="PS50853">
    <property type="entry name" value="FN3"/>
    <property type="match status" value="2"/>
</dbReference>
<dbReference type="Ensembl" id="ENSSTUT00000110089.1">
    <property type="protein sequence ID" value="ENSSTUP00000102648.1"/>
    <property type="gene ID" value="ENSSTUG00000045511.1"/>
</dbReference>
<keyword evidence="5" id="KW-1003">Cell membrane</keyword>
<dbReference type="InterPro" id="IPR051622">
    <property type="entry name" value="R-tyr_protein_phosphatases"/>
</dbReference>
<dbReference type="Proteomes" id="UP000472277">
    <property type="component" value="Chromosome 3"/>
</dbReference>
<evidence type="ECO:0000256" key="14">
    <source>
        <dbReference type="ARBA" id="ARBA00022989"/>
    </source>
</evidence>
<dbReference type="SUPFAM" id="SSF49899">
    <property type="entry name" value="Concanavalin A-like lectins/glucanases"/>
    <property type="match status" value="1"/>
</dbReference>
<evidence type="ECO:0000256" key="3">
    <source>
        <dbReference type="ARBA" id="ARBA00006396"/>
    </source>
</evidence>
<gene>
    <name evidence="30" type="primary">PTPRU</name>
</gene>
<proteinExistence type="inferred from homology"/>
<keyword evidence="14 24" id="KW-1133">Transmembrane helix</keyword>
<keyword evidence="9" id="KW-0221">Differentiation</keyword>